<dbReference type="PANTHER" id="PTHR43265:SF1">
    <property type="entry name" value="ESTERASE ESTD"/>
    <property type="match status" value="1"/>
</dbReference>
<dbReference type="RefSeq" id="WP_174879613.1">
    <property type="nucleotide sequence ID" value="NZ_CADEPK010000033.1"/>
</dbReference>
<protein>
    <submittedName>
        <fullName evidence="2">Pimeloyl-ACP methyl ester carboxylesterase</fullName>
    </submittedName>
</protein>
<name>A0ABT9Z2G0_9BACI</name>
<evidence type="ECO:0000313" key="3">
    <source>
        <dbReference type="Proteomes" id="UP001232245"/>
    </source>
</evidence>
<dbReference type="InterPro" id="IPR022742">
    <property type="entry name" value="Hydrolase_4"/>
</dbReference>
<evidence type="ECO:0000259" key="1">
    <source>
        <dbReference type="Pfam" id="PF12146"/>
    </source>
</evidence>
<gene>
    <name evidence="2" type="ORF">J2S02_002781</name>
</gene>
<dbReference type="PANTHER" id="PTHR43265">
    <property type="entry name" value="ESTERASE ESTD"/>
    <property type="match status" value="1"/>
</dbReference>
<keyword evidence="3" id="KW-1185">Reference proteome</keyword>
<sequence length="319" mass="36066">MGRLREEQIQVKGDVMLKGTVAIPTSGLARYPAIIIISGSGGADRDGNMKKPPLVTNLYKDLAHFLTELDFITLRYDKRGVGESEGDLLKTGMTELVDDIKTMITFLKQHPQVDPDKIMLLGHSEGCVLATKVNATMPVAGLILIAGAGTNLKDPIIYQNRQMLEEIKRLRGLKGKLLRILVKEDKILNQTNALFNKMEQSTTDFVKYKLKRMPAKWFREHFRYRTEEVLHDLMHATCPILAVTGDKDVQANVDDLKVVEDLGNETIKTVIIKNMNHMLKEFKGEKTVLNLMKQYKQGATAPIHEELMQQLKIWLTSLK</sequence>
<dbReference type="InterPro" id="IPR029058">
    <property type="entry name" value="AB_hydrolase_fold"/>
</dbReference>
<dbReference type="Pfam" id="PF12146">
    <property type="entry name" value="Hydrolase_4"/>
    <property type="match status" value="1"/>
</dbReference>
<proteinExistence type="predicted"/>
<dbReference type="Gene3D" id="3.40.50.1820">
    <property type="entry name" value="alpha/beta hydrolase"/>
    <property type="match status" value="1"/>
</dbReference>
<comment type="caution">
    <text evidence="2">The sequence shown here is derived from an EMBL/GenBank/DDBJ whole genome shotgun (WGS) entry which is preliminary data.</text>
</comment>
<reference evidence="2 3" key="1">
    <citation type="submission" date="2023-07" db="EMBL/GenBank/DDBJ databases">
        <title>Genomic Encyclopedia of Type Strains, Phase IV (KMG-IV): sequencing the most valuable type-strain genomes for metagenomic binning, comparative biology and taxonomic classification.</title>
        <authorList>
            <person name="Goeker M."/>
        </authorList>
    </citation>
    <scope>NUCLEOTIDE SEQUENCE [LARGE SCALE GENOMIC DNA]</scope>
    <source>
        <strain evidence="2 3">DSM 17723</strain>
    </source>
</reference>
<dbReference type="InterPro" id="IPR053145">
    <property type="entry name" value="AB_hydrolase_Est10"/>
</dbReference>
<accession>A0ABT9Z2G0</accession>
<dbReference type="EMBL" id="JAUSTZ010000005">
    <property type="protein sequence ID" value="MDQ0226436.1"/>
    <property type="molecule type" value="Genomic_DNA"/>
</dbReference>
<dbReference type="Proteomes" id="UP001232245">
    <property type="component" value="Unassembled WGS sequence"/>
</dbReference>
<evidence type="ECO:0000313" key="2">
    <source>
        <dbReference type="EMBL" id="MDQ0226436.1"/>
    </source>
</evidence>
<feature type="domain" description="Serine aminopeptidase S33" evidence="1">
    <location>
        <begin position="57"/>
        <end position="279"/>
    </location>
</feature>
<organism evidence="2 3">
    <name type="scientific">Metabacillus niabensis</name>
    <dbReference type="NCBI Taxonomy" id="324854"/>
    <lineage>
        <taxon>Bacteria</taxon>
        <taxon>Bacillati</taxon>
        <taxon>Bacillota</taxon>
        <taxon>Bacilli</taxon>
        <taxon>Bacillales</taxon>
        <taxon>Bacillaceae</taxon>
        <taxon>Metabacillus</taxon>
    </lineage>
</organism>
<dbReference type="SUPFAM" id="SSF53474">
    <property type="entry name" value="alpha/beta-Hydrolases"/>
    <property type="match status" value="1"/>
</dbReference>